<evidence type="ECO:0000259" key="1">
    <source>
        <dbReference type="Pfam" id="PF10502"/>
    </source>
</evidence>
<accession>A0ABV7D621</accession>
<feature type="domain" description="Peptidase S26" evidence="1">
    <location>
        <begin position="22"/>
        <end position="162"/>
    </location>
</feature>
<dbReference type="InterPro" id="IPR036286">
    <property type="entry name" value="LexA/Signal_pep-like_sf"/>
</dbReference>
<dbReference type="SUPFAM" id="SSF51306">
    <property type="entry name" value="LexA/Signal peptidase"/>
    <property type="match status" value="1"/>
</dbReference>
<dbReference type="Pfam" id="PF10502">
    <property type="entry name" value="Peptidase_S26"/>
    <property type="match status" value="1"/>
</dbReference>
<dbReference type="EMBL" id="JBHRSL010000010">
    <property type="protein sequence ID" value="MFC3052355.1"/>
    <property type="molecule type" value="Genomic_DNA"/>
</dbReference>
<organism evidence="2 3">
    <name type="scientific">Kordiimonas pumila</name>
    <dbReference type="NCBI Taxonomy" id="2161677"/>
    <lineage>
        <taxon>Bacteria</taxon>
        <taxon>Pseudomonadati</taxon>
        <taxon>Pseudomonadota</taxon>
        <taxon>Alphaproteobacteria</taxon>
        <taxon>Kordiimonadales</taxon>
        <taxon>Kordiimonadaceae</taxon>
        <taxon>Kordiimonas</taxon>
    </lineage>
</organism>
<dbReference type="Proteomes" id="UP001595444">
    <property type="component" value="Unassembled WGS sequence"/>
</dbReference>
<keyword evidence="3" id="KW-1185">Reference proteome</keyword>
<reference evidence="3" key="1">
    <citation type="journal article" date="2019" name="Int. J. Syst. Evol. Microbiol.">
        <title>The Global Catalogue of Microorganisms (GCM) 10K type strain sequencing project: providing services to taxonomists for standard genome sequencing and annotation.</title>
        <authorList>
            <consortium name="The Broad Institute Genomics Platform"/>
            <consortium name="The Broad Institute Genome Sequencing Center for Infectious Disease"/>
            <person name="Wu L."/>
            <person name="Ma J."/>
        </authorList>
    </citation>
    <scope>NUCLEOTIDE SEQUENCE [LARGE SCALE GENOMIC DNA]</scope>
    <source>
        <strain evidence="3">KCTC 62164</strain>
    </source>
</reference>
<sequence>MRLYRRTLIQFVSVTMGAWKRSLVYLILMLLCASVAFRVVQAYAVNLTPSVAGTLYKLVPEKPVDRRTVVLFPYRHPALPAGVRHMIKRVLCLPGDRLERIGSEFYCNGKLIARAKAKAKSGEQLEAFTWTLGPVPDGQFFAGTAHPDGFDSRYFGFIPLASAVPLERVL</sequence>
<protein>
    <submittedName>
        <fullName evidence="2">S26 family signal peptidase</fullName>
    </submittedName>
</protein>
<gene>
    <name evidence="2" type="ORF">ACFOKA_10615</name>
</gene>
<dbReference type="InterPro" id="IPR019533">
    <property type="entry name" value="Peptidase_S26"/>
</dbReference>
<evidence type="ECO:0000313" key="3">
    <source>
        <dbReference type="Proteomes" id="UP001595444"/>
    </source>
</evidence>
<dbReference type="RefSeq" id="WP_194213979.1">
    <property type="nucleotide sequence ID" value="NZ_CP061205.1"/>
</dbReference>
<dbReference type="Gene3D" id="2.10.109.10">
    <property type="entry name" value="Umud Fragment, subunit A"/>
    <property type="match status" value="1"/>
</dbReference>
<comment type="caution">
    <text evidence="2">The sequence shown here is derived from an EMBL/GenBank/DDBJ whole genome shotgun (WGS) entry which is preliminary data.</text>
</comment>
<name>A0ABV7D621_9PROT</name>
<evidence type="ECO:0000313" key="2">
    <source>
        <dbReference type="EMBL" id="MFC3052355.1"/>
    </source>
</evidence>
<proteinExistence type="predicted"/>